<dbReference type="EMBL" id="MCAS01000033">
    <property type="protein sequence ID" value="RKF38607.1"/>
    <property type="molecule type" value="Genomic_DNA"/>
</dbReference>
<accession>A0A420G0A2</accession>
<organism evidence="3 4">
    <name type="scientific">Paraburkholderia fungorum</name>
    <dbReference type="NCBI Taxonomy" id="134537"/>
    <lineage>
        <taxon>Bacteria</taxon>
        <taxon>Pseudomonadati</taxon>
        <taxon>Pseudomonadota</taxon>
        <taxon>Betaproteobacteria</taxon>
        <taxon>Burkholderiales</taxon>
        <taxon>Burkholderiaceae</taxon>
        <taxon>Paraburkholderia</taxon>
    </lineage>
</organism>
<dbReference type="RefSeq" id="WP_120347093.1">
    <property type="nucleotide sequence ID" value="NZ_MCAS01000033.1"/>
</dbReference>
<comment type="caution">
    <text evidence="3">The sequence shown here is derived from an EMBL/GenBank/DDBJ whole genome shotgun (WGS) entry which is preliminary data.</text>
</comment>
<protein>
    <recommendedName>
        <fullName evidence="2">T6SS Tle3 phospholipase effector alpha/beta domain-containing protein</fullName>
    </recommendedName>
</protein>
<dbReference type="OrthoDB" id="8829067at2"/>
<proteinExistence type="predicted"/>
<dbReference type="InterPro" id="IPR029058">
    <property type="entry name" value="AB_hydrolase_fold"/>
</dbReference>
<dbReference type="AlphaFoldDB" id="A0A420G0A2"/>
<dbReference type="Pfam" id="PF24322">
    <property type="entry name" value="Tle3"/>
    <property type="match status" value="1"/>
</dbReference>
<name>A0A420G0A2_9BURK</name>
<evidence type="ECO:0000259" key="2">
    <source>
        <dbReference type="Pfam" id="PF24322"/>
    </source>
</evidence>
<dbReference type="InterPro" id="IPR056221">
    <property type="entry name" value="Tle3_ab_dom"/>
</dbReference>
<evidence type="ECO:0000313" key="4">
    <source>
        <dbReference type="Proteomes" id="UP000283709"/>
    </source>
</evidence>
<gene>
    <name evidence="3" type="ORF">BCY88_34185</name>
</gene>
<dbReference type="Proteomes" id="UP000283709">
    <property type="component" value="Unassembled WGS sequence"/>
</dbReference>
<feature type="domain" description="T6SS Tle3 phospholipase effector alpha/beta" evidence="2">
    <location>
        <begin position="35"/>
        <end position="382"/>
    </location>
</feature>
<sequence>MAFLNPDNRVQVGSCQGTTLFDTQNELIGIMQMPLPGIVIFVHGVNSDGEWFKASEEGLCAGLNRRMGRYDDQLFHFGPVAGQMSPASYIESLTADGFINPNMKPDTYINPDPSFSPVIHFRWGYKANKEELKRYGDKVMLNEQNYWGGGPFANGCSSLPDLWHEGLNDRLFLWITVQHLNSVNARKVYATPPRTYGVLAALRLAKLIESIRKKQADVPITVVCHSQGNMVGIAAAFLGDRLPEVTDPLGKSGRCVADSYVLANPPYSLVAELGTDNWAQRGVRDSSGNVGREIFEARKETLKEYFNILRARADLEMEAAELDQAMANSRPSKNGGKPYAAATDRAAHGLNNKTYGRVTLYCCPHDQVISATTVQGIGWRGLDEDEIEKTGGNGVFTQRVFASGFEVGGDAPSYSYWKNDWRKDKNQTQGFWYPPSPKARFALGRALHSNQSTGAKVMTAITSPVLYLFNFTSVAVNADPPKDWVVPVTAPKLDESTRFKPQAIRYGKVSEVKDGDDTSDFNEGYDPSAAARNADKTNLQDSDPYDSFKGTGALAAQGNEQTEAAQRYEDHAVLRMEARRTKNDGWVDEQGNVAGEDDPTRASASYTKWRDEQITEILKEGEENNPTNHSTIMTNPMHAEKALTYDVAVGLCYLSDIDLHDLRVEADWRFLSGLSKDNPSRKFAEYFKDGVMDGHSLQRWIQSDPDAKMPEKIRDQRDGGFFLKVGGYL</sequence>
<evidence type="ECO:0000313" key="3">
    <source>
        <dbReference type="EMBL" id="RKF38607.1"/>
    </source>
</evidence>
<reference evidence="3 4" key="1">
    <citation type="submission" date="2016-07" db="EMBL/GenBank/DDBJ databases">
        <title>Genome analysis of Burkholderia fungorum ES3-20.</title>
        <authorList>
            <person name="Xu D."/>
            <person name="Yao R."/>
            <person name="Zheng S."/>
        </authorList>
    </citation>
    <scope>NUCLEOTIDE SEQUENCE [LARGE SCALE GENOMIC DNA]</scope>
    <source>
        <strain evidence="3 4">ES3-20</strain>
    </source>
</reference>
<evidence type="ECO:0000256" key="1">
    <source>
        <dbReference type="SAM" id="MobiDB-lite"/>
    </source>
</evidence>
<feature type="region of interest" description="Disordered" evidence="1">
    <location>
        <begin position="512"/>
        <end position="550"/>
    </location>
</feature>
<dbReference type="SUPFAM" id="SSF53474">
    <property type="entry name" value="alpha/beta-Hydrolases"/>
    <property type="match status" value="1"/>
</dbReference>